<dbReference type="Proteomes" id="UP000242700">
    <property type="component" value="Unassembled WGS sequence"/>
</dbReference>
<dbReference type="InterPro" id="IPR013094">
    <property type="entry name" value="AB_hydrolase_3"/>
</dbReference>
<dbReference type="AlphaFoldDB" id="A0A1G9D8D1"/>
<feature type="domain" description="Alpha/beta hydrolase fold-3" evidence="2">
    <location>
        <begin position="33"/>
        <end position="250"/>
    </location>
</feature>
<protein>
    <submittedName>
        <fullName evidence="3">Acetyl esterase/lipase</fullName>
    </submittedName>
</protein>
<reference evidence="4" key="1">
    <citation type="submission" date="2016-10" db="EMBL/GenBank/DDBJ databases">
        <authorList>
            <person name="Varghese N."/>
            <person name="Submissions S."/>
        </authorList>
    </citation>
    <scope>NUCLEOTIDE SEQUENCE [LARGE SCALE GENOMIC DNA]</scope>
    <source>
        <strain evidence="4">CGMCC 1.8911</strain>
    </source>
</reference>
<dbReference type="InterPro" id="IPR050300">
    <property type="entry name" value="GDXG_lipolytic_enzyme"/>
</dbReference>
<organism evidence="3 4">
    <name type="scientific">Jeotgalicoccus aerolatus</name>
    <dbReference type="NCBI Taxonomy" id="709510"/>
    <lineage>
        <taxon>Bacteria</taxon>
        <taxon>Bacillati</taxon>
        <taxon>Bacillota</taxon>
        <taxon>Bacilli</taxon>
        <taxon>Bacillales</taxon>
        <taxon>Staphylococcaceae</taxon>
        <taxon>Jeotgalicoccus</taxon>
    </lineage>
</organism>
<evidence type="ECO:0000259" key="2">
    <source>
        <dbReference type="Pfam" id="PF07859"/>
    </source>
</evidence>
<accession>A0A1G9D8D1</accession>
<keyword evidence="1" id="KW-0378">Hydrolase</keyword>
<dbReference type="GO" id="GO:0016787">
    <property type="term" value="F:hydrolase activity"/>
    <property type="evidence" value="ECO:0007669"/>
    <property type="project" value="UniProtKB-KW"/>
</dbReference>
<dbReference type="EMBL" id="FNFI01000011">
    <property type="protein sequence ID" value="SDK60176.1"/>
    <property type="molecule type" value="Genomic_DNA"/>
</dbReference>
<name>A0A1G9D8D1_9STAP</name>
<dbReference type="PANTHER" id="PTHR48081:SF3">
    <property type="entry name" value="ALPHA_BETA HYDROLASE FOLD-3 DOMAIN-CONTAINING PROTEIN"/>
    <property type="match status" value="1"/>
</dbReference>
<evidence type="ECO:0000313" key="4">
    <source>
        <dbReference type="Proteomes" id="UP000242700"/>
    </source>
</evidence>
<gene>
    <name evidence="3" type="ORF">SAMN05216187_11142</name>
</gene>
<dbReference type="SUPFAM" id="SSF53474">
    <property type="entry name" value="alpha/beta-Hydrolases"/>
    <property type="match status" value="1"/>
</dbReference>
<evidence type="ECO:0000256" key="1">
    <source>
        <dbReference type="ARBA" id="ARBA00022801"/>
    </source>
</evidence>
<dbReference type="Gene3D" id="3.40.50.1820">
    <property type="entry name" value="alpha/beta hydrolase"/>
    <property type="match status" value="1"/>
</dbReference>
<dbReference type="STRING" id="586411.SAMN05216187_11142"/>
<dbReference type="RefSeq" id="WP_176760653.1">
    <property type="nucleotide sequence ID" value="NZ_FNFI01000011.1"/>
</dbReference>
<dbReference type="InterPro" id="IPR029058">
    <property type="entry name" value="AB_hydrolase_fold"/>
</dbReference>
<sequence>MTAVTIKETDTYILSGSLYENTAADTSDVLGTLIYLHGGGLVFGEKTDLPSEYLEVLRRRFNVLAADYRLAPESDIDDIFTDLHDIYHFAAGLKHENIYIMGRSAGAYLSLIAARDFNITGVIDFYGYFNFTHTDFSYLPHDQKHLSHLLTDALAANNIRDYITVNEAADPRYLLYLYYRHKGSWRDVLGIDTEYNADKYRLTKSDLAALPAIFIVHAKNDPDVPAFFSRKIAKTAPVSQFIEVDTAVHNFDQTVSEENVEIYKRAVQFMADHT</sequence>
<dbReference type="Pfam" id="PF07859">
    <property type="entry name" value="Abhydrolase_3"/>
    <property type="match status" value="1"/>
</dbReference>
<dbReference type="PANTHER" id="PTHR48081">
    <property type="entry name" value="AB HYDROLASE SUPERFAMILY PROTEIN C4A8.06C"/>
    <property type="match status" value="1"/>
</dbReference>
<evidence type="ECO:0000313" key="3">
    <source>
        <dbReference type="EMBL" id="SDK60176.1"/>
    </source>
</evidence>
<proteinExistence type="predicted"/>